<protein>
    <recommendedName>
        <fullName evidence="1">Azaphilone pigments biosynthesis cluster protein L N-terminal domain-containing protein</fullName>
    </recommendedName>
</protein>
<proteinExistence type="predicted"/>
<sequence>MADPLSVVASCVGLISAAGATVNIITSFVRNCRAARGDLTIVARDLADLQLVLELLKDDGQGDALPGPLQEQINRIVKRCSRIVSDIYAAVKRCKGKSGAVVWAADGRKEVESLRGELAGYRDALNLTVETTTFLTTKSIKADTEAIRNQTELIPEIKENTG</sequence>
<comment type="caution">
    <text evidence="2">The sequence shown here is derived from an EMBL/GenBank/DDBJ whole genome shotgun (WGS) entry which is preliminary data.</text>
</comment>
<dbReference type="InterPro" id="IPR031348">
    <property type="entry name" value="PigL_N"/>
</dbReference>
<evidence type="ECO:0000259" key="1">
    <source>
        <dbReference type="Pfam" id="PF17111"/>
    </source>
</evidence>
<dbReference type="AlphaFoldDB" id="A0A9P5EPE9"/>
<dbReference type="OrthoDB" id="524326at2759"/>
<evidence type="ECO:0000313" key="2">
    <source>
        <dbReference type="EMBL" id="KAF4856418.1"/>
    </source>
</evidence>
<feature type="domain" description="Azaphilone pigments biosynthesis cluster protein L N-terminal" evidence="1">
    <location>
        <begin position="2"/>
        <end position="159"/>
    </location>
</feature>
<keyword evidence="3" id="KW-1185">Reference proteome</keyword>
<dbReference type="EMBL" id="QPMT01000028">
    <property type="protein sequence ID" value="KAF4856418.1"/>
    <property type="molecule type" value="Genomic_DNA"/>
</dbReference>
<reference evidence="2" key="1">
    <citation type="submission" date="2019-06" db="EMBL/GenBank/DDBJ databases">
        <authorList>
            <person name="Gan P."/>
            <person name="Shirasu K."/>
        </authorList>
    </citation>
    <scope>NUCLEOTIDE SEQUENCE [LARGE SCALE GENOMIC DNA]</scope>
    <source>
        <strain evidence="2">CAD2</strain>
    </source>
</reference>
<accession>A0A9P5EPE9</accession>
<organism evidence="2 3">
    <name type="scientific">Colletotrichum siamense</name>
    <name type="common">Anthracnose fungus</name>
    <dbReference type="NCBI Taxonomy" id="690259"/>
    <lineage>
        <taxon>Eukaryota</taxon>
        <taxon>Fungi</taxon>
        <taxon>Dikarya</taxon>
        <taxon>Ascomycota</taxon>
        <taxon>Pezizomycotina</taxon>
        <taxon>Sordariomycetes</taxon>
        <taxon>Hypocreomycetidae</taxon>
        <taxon>Glomerellales</taxon>
        <taxon>Glomerellaceae</taxon>
        <taxon>Colletotrichum</taxon>
        <taxon>Colletotrichum gloeosporioides species complex</taxon>
    </lineage>
</organism>
<dbReference type="Proteomes" id="UP000711996">
    <property type="component" value="Unassembled WGS sequence"/>
</dbReference>
<evidence type="ECO:0000313" key="3">
    <source>
        <dbReference type="Proteomes" id="UP000711996"/>
    </source>
</evidence>
<name>A0A9P5EPE9_COLSI</name>
<dbReference type="Pfam" id="PF17111">
    <property type="entry name" value="PigL_N"/>
    <property type="match status" value="1"/>
</dbReference>
<gene>
    <name evidence="2" type="ORF">CGCSCA2_v008681</name>
</gene>